<evidence type="ECO:0000313" key="4">
    <source>
        <dbReference type="EMBL" id="USR90942.1"/>
    </source>
</evidence>
<evidence type="ECO:0000313" key="5">
    <source>
        <dbReference type="Proteomes" id="UP001056708"/>
    </source>
</evidence>
<sequence length="250" mass="27874">MDNVRTVSDTKRDFYQTHTRPINSLYRRVVEELMVEMHLLSVNADFTYNPVYALGVVSAFDRFMNGYRPEKDLESIFGALCRATGGDPEQYRRDAASIREAAAQLSQADLVAIASEGDSPVGENAFGQQMAQFARGDGLKYCRLLAIGVLAAVEAADAELLSRDKELAELLNQLGAKLKISDEKLRKDLELYRSNLEKMEQAQSVMTDILEAERKKRAERDAERKAKQEAEHAKQAAKADSETSESESSS</sequence>
<comment type="function">
    <text evidence="2">May be involved in photosynthetic membrane biogenesis.</text>
</comment>
<dbReference type="NCBIfam" id="TIGR03060">
    <property type="entry name" value="PS_II_psb29"/>
    <property type="match status" value="1"/>
</dbReference>
<feature type="region of interest" description="Disordered" evidence="3">
    <location>
        <begin position="205"/>
        <end position="250"/>
    </location>
</feature>
<evidence type="ECO:0000256" key="1">
    <source>
        <dbReference type="ARBA" id="ARBA00023054"/>
    </source>
</evidence>
<dbReference type="Pfam" id="PF11264">
    <property type="entry name" value="ThylakoidFormat"/>
    <property type="match status" value="1"/>
</dbReference>
<proteinExistence type="inferred from homology"/>
<protein>
    <recommendedName>
        <fullName evidence="2">Protein Thf1</fullName>
    </recommendedName>
</protein>
<name>A0ABY5ANY9_9CYAN</name>
<dbReference type="HAMAP" id="MF_01843">
    <property type="entry name" value="Thf1"/>
    <property type="match status" value="1"/>
</dbReference>
<dbReference type="InterPro" id="IPR017499">
    <property type="entry name" value="Thf1"/>
</dbReference>
<feature type="compositionally biased region" description="Basic and acidic residues" evidence="3">
    <location>
        <begin position="211"/>
        <end position="241"/>
    </location>
</feature>
<comment type="similarity">
    <text evidence="2">Belongs to the THF1 family.</text>
</comment>
<accession>A0ABY5ANY9</accession>
<reference evidence="4" key="1">
    <citation type="submission" date="2022-06" db="EMBL/GenBank/DDBJ databases">
        <title>Genome sequence of Phormidium yuhuli AB48 isolated from an industrial photobioreactor environment.</title>
        <authorList>
            <person name="Qiu Y."/>
            <person name="Noonan A.J.C."/>
            <person name="Dofher K."/>
            <person name="Koch M."/>
            <person name="Kieft B."/>
            <person name="Lin X."/>
            <person name="Ziels R.M."/>
            <person name="Hallam S.J."/>
        </authorList>
    </citation>
    <scope>NUCLEOTIDE SEQUENCE</scope>
    <source>
        <strain evidence="4">AB48</strain>
    </source>
</reference>
<dbReference type="RefSeq" id="WP_252662966.1">
    <property type="nucleotide sequence ID" value="NZ_CP098611.1"/>
</dbReference>
<evidence type="ECO:0000256" key="2">
    <source>
        <dbReference type="HAMAP-Rule" id="MF_01843"/>
    </source>
</evidence>
<dbReference type="Proteomes" id="UP001056708">
    <property type="component" value="Chromosome"/>
</dbReference>
<evidence type="ECO:0000256" key="3">
    <source>
        <dbReference type="SAM" id="MobiDB-lite"/>
    </source>
</evidence>
<dbReference type="PANTHER" id="PTHR34793:SF1">
    <property type="entry name" value="PROTEIN THYLAKOID FORMATION 1, CHLOROPLASTIC"/>
    <property type="match status" value="1"/>
</dbReference>
<gene>
    <name evidence="4" type="primary">psb29</name>
    <name evidence="2" type="synonym">thf1</name>
    <name evidence="4" type="ORF">NEA10_19300</name>
</gene>
<organism evidence="4 5">
    <name type="scientific">Phormidium yuhuli AB48</name>
    <dbReference type="NCBI Taxonomy" id="2940671"/>
    <lineage>
        <taxon>Bacteria</taxon>
        <taxon>Bacillati</taxon>
        <taxon>Cyanobacteriota</taxon>
        <taxon>Cyanophyceae</taxon>
        <taxon>Oscillatoriophycideae</taxon>
        <taxon>Oscillatoriales</taxon>
        <taxon>Oscillatoriaceae</taxon>
        <taxon>Phormidium</taxon>
        <taxon>Phormidium yuhuli</taxon>
    </lineage>
</organism>
<keyword evidence="1 2" id="KW-0175">Coiled coil</keyword>
<dbReference type="PANTHER" id="PTHR34793">
    <property type="entry name" value="PROTEIN THYLAKOID FORMATION 1, CHLOROPLASTIC"/>
    <property type="match status" value="1"/>
</dbReference>
<keyword evidence="5" id="KW-1185">Reference proteome</keyword>
<dbReference type="EMBL" id="CP098611">
    <property type="protein sequence ID" value="USR90942.1"/>
    <property type="molecule type" value="Genomic_DNA"/>
</dbReference>